<name>A0A1H6BNG0_9SPHI</name>
<gene>
    <name evidence="3" type="ORF">SAMN05421877_11122</name>
</gene>
<dbReference type="Proteomes" id="UP000236731">
    <property type="component" value="Unassembled WGS sequence"/>
</dbReference>
<sequence>MKKLFYITLLLGGIALAKPAEAQVSVSLNIGIQPQWGPVGYDYARYYYMPEMNVYYDVSNRYYHYYDGRRWRSHRSLPSRYRHYDLYRTHKVVINESSPWRNHSHYYDRYRNYSRSSRQVAIRDGGRHYRHDRGDYKYNRKREKEHYKRYKKAEKRHHREHRGRH</sequence>
<organism evidence="3 4">
    <name type="scientific">Sphingobacterium lactis</name>
    <dbReference type="NCBI Taxonomy" id="797291"/>
    <lineage>
        <taxon>Bacteria</taxon>
        <taxon>Pseudomonadati</taxon>
        <taxon>Bacteroidota</taxon>
        <taxon>Sphingobacteriia</taxon>
        <taxon>Sphingobacteriales</taxon>
        <taxon>Sphingobacteriaceae</taxon>
        <taxon>Sphingobacterium</taxon>
    </lineage>
</organism>
<accession>A0A1H6BNG0</accession>
<proteinExistence type="predicted"/>
<dbReference type="EMBL" id="FNUT01000011">
    <property type="protein sequence ID" value="SEG62210.1"/>
    <property type="molecule type" value="Genomic_DNA"/>
</dbReference>
<keyword evidence="4" id="KW-1185">Reference proteome</keyword>
<feature type="compositionally biased region" description="Basic residues" evidence="1">
    <location>
        <begin position="147"/>
        <end position="165"/>
    </location>
</feature>
<feature type="region of interest" description="Disordered" evidence="1">
    <location>
        <begin position="124"/>
        <end position="165"/>
    </location>
</feature>
<feature type="signal peptide" evidence="2">
    <location>
        <begin position="1"/>
        <end position="22"/>
    </location>
</feature>
<dbReference type="OrthoDB" id="799522at2"/>
<dbReference type="AlphaFoldDB" id="A0A1H6BNG0"/>
<dbReference type="RefSeq" id="WP_103907302.1">
    <property type="nucleotide sequence ID" value="NZ_CP049246.1"/>
</dbReference>
<protein>
    <recommendedName>
        <fullName evidence="5">YXWGXW repeat-containing protein</fullName>
    </recommendedName>
</protein>
<feature type="compositionally biased region" description="Basic and acidic residues" evidence="1">
    <location>
        <begin position="124"/>
        <end position="146"/>
    </location>
</feature>
<evidence type="ECO:0000256" key="2">
    <source>
        <dbReference type="SAM" id="SignalP"/>
    </source>
</evidence>
<feature type="chain" id="PRO_5009293966" description="YXWGXW repeat-containing protein" evidence="2">
    <location>
        <begin position="23"/>
        <end position="165"/>
    </location>
</feature>
<keyword evidence="2" id="KW-0732">Signal</keyword>
<evidence type="ECO:0000313" key="4">
    <source>
        <dbReference type="Proteomes" id="UP000236731"/>
    </source>
</evidence>
<evidence type="ECO:0000313" key="3">
    <source>
        <dbReference type="EMBL" id="SEG62210.1"/>
    </source>
</evidence>
<evidence type="ECO:0008006" key="5">
    <source>
        <dbReference type="Google" id="ProtNLM"/>
    </source>
</evidence>
<reference evidence="4" key="1">
    <citation type="submission" date="2016-10" db="EMBL/GenBank/DDBJ databases">
        <authorList>
            <person name="Varghese N."/>
            <person name="Submissions S."/>
        </authorList>
    </citation>
    <scope>NUCLEOTIDE SEQUENCE [LARGE SCALE GENOMIC DNA]</scope>
    <source>
        <strain evidence="4">DSM 22361</strain>
    </source>
</reference>
<evidence type="ECO:0000256" key="1">
    <source>
        <dbReference type="SAM" id="MobiDB-lite"/>
    </source>
</evidence>